<reference evidence="2" key="1">
    <citation type="journal article" date="2019" name="Int. J. Syst. Evol. Microbiol.">
        <title>The Global Catalogue of Microorganisms (GCM) 10K type strain sequencing project: providing services to taxonomists for standard genome sequencing and annotation.</title>
        <authorList>
            <consortium name="The Broad Institute Genomics Platform"/>
            <consortium name="The Broad Institute Genome Sequencing Center for Infectious Disease"/>
            <person name="Wu L."/>
            <person name="Ma J."/>
        </authorList>
    </citation>
    <scope>NUCLEOTIDE SEQUENCE [LARGE SCALE GENOMIC DNA]</scope>
    <source>
        <strain evidence="2">JCM 16918</strain>
    </source>
</reference>
<organism evidence="1 2">
    <name type="scientific">Deinococcus daejeonensis</name>
    <dbReference type="NCBI Taxonomy" id="1007098"/>
    <lineage>
        <taxon>Bacteria</taxon>
        <taxon>Thermotogati</taxon>
        <taxon>Deinococcota</taxon>
        <taxon>Deinococci</taxon>
        <taxon>Deinococcales</taxon>
        <taxon>Deinococcaceae</taxon>
        <taxon>Deinococcus</taxon>
    </lineage>
</organism>
<gene>
    <name evidence="1" type="ORF">GCM10010842_24850</name>
</gene>
<evidence type="ECO:0000313" key="1">
    <source>
        <dbReference type="EMBL" id="GGN40204.1"/>
    </source>
</evidence>
<dbReference type="Proteomes" id="UP000645517">
    <property type="component" value="Unassembled WGS sequence"/>
</dbReference>
<protein>
    <submittedName>
        <fullName evidence="1">Uncharacterized protein</fullName>
    </submittedName>
</protein>
<proteinExistence type="predicted"/>
<name>A0ABQ2J7X6_9DEIO</name>
<dbReference type="EMBL" id="BMOR01000010">
    <property type="protein sequence ID" value="GGN40204.1"/>
    <property type="molecule type" value="Genomic_DNA"/>
</dbReference>
<accession>A0ABQ2J7X6</accession>
<sequence>MELETAVSFTWVPWTMDRVRFTREGRTYTVYLRDVVRQDVQSDSALYLKGRVVLPVSAAHLGELMGRLCLTDVRSEPRRSAVPGEAARADRDP</sequence>
<keyword evidence="2" id="KW-1185">Reference proteome</keyword>
<evidence type="ECO:0000313" key="2">
    <source>
        <dbReference type="Proteomes" id="UP000645517"/>
    </source>
</evidence>
<comment type="caution">
    <text evidence="1">The sequence shown here is derived from an EMBL/GenBank/DDBJ whole genome shotgun (WGS) entry which is preliminary data.</text>
</comment>